<reference evidence="4" key="1">
    <citation type="submission" date="2020-05" db="EMBL/GenBank/DDBJ databases">
        <authorList>
            <person name="Chiriac C."/>
            <person name="Salcher M."/>
            <person name="Ghai R."/>
            <person name="Kavagutti S V."/>
        </authorList>
    </citation>
    <scope>NUCLEOTIDE SEQUENCE</scope>
</reference>
<dbReference type="EMBL" id="CAFAAD010000014">
    <property type="protein sequence ID" value="CAB4784600.1"/>
    <property type="molecule type" value="Genomic_DNA"/>
</dbReference>
<dbReference type="EMBL" id="CAESAL010000049">
    <property type="protein sequence ID" value="CAB4344021.1"/>
    <property type="molecule type" value="Genomic_DNA"/>
</dbReference>
<dbReference type="EMBL" id="CAEZXY010000014">
    <property type="protein sequence ID" value="CAB4700657.1"/>
    <property type="molecule type" value="Genomic_DNA"/>
</dbReference>
<accession>A0A6J6HXZ1</accession>
<dbReference type="EMBL" id="CAFBNJ010000059">
    <property type="protein sequence ID" value="CAB4956082.1"/>
    <property type="molecule type" value="Genomic_DNA"/>
</dbReference>
<evidence type="ECO:0000313" key="4">
    <source>
        <dbReference type="EMBL" id="CAB4618120.1"/>
    </source>
</evidence>
<sequence>MTAESKNEEGPGVIRGLLAYNGFLASAGISPPWKAEQLNARAPGSLLMEAM</sequence>
<evidence type="ECO:0000313" key="3">
    <source>
        <dbReference type="EMBL" id="CAB4580904.1"/>
    </source>
</evidence>
<evidence type="ECO:0000313" key="8">
    <source>
        <dbReference type="EMBL" id="CAB4956082.1"/>
    </source>
</evidence>
<evidence type="ECO:0000313" key="6">
    <source>
        <dbReference type="EMBL" id="CAB4784600.1"/>
    </source>
</evidence>
<organism evidence="4">
    <name type="scientific">freshwater metagenome</name>
    <dbReference type="NCBI Taxonomy" id="449393"/>
    <lineage>
        <taxon>unclassified sequences</taxon>
        <taxon>metagenomes</taxon>
        <taxon>ecological metagenomes</taxon>
    </lineage>
</organism>
<dbReference type="EMBL" id="CAFAAM010000094">
    <property type="protein sequence ID" value="CAB4804913.1"/>
    <property type="molecule type" value="Genomic_DNA"/>
</dbReference>
<protein>
    <submittedName>
        <fullName evidence="4">Unannotated protein</fullName>
    </submittedName>
</protein>
<dbReference type="EMBL" id="CAEZTY010000015">
    <property type="protein sequence ID" value="CAB4580904.1"/>
    <property type="molecule type" value="Genomic_DNA"/>
</dbReference>
<dbReference type="AlphaFoldDB" id="A0A6J6HXZ1"/>
<evidence type="ECO:0000313" key="7">
    <source>
        <dbReference type="EMBL" id="CAB4804913.1"/>
    </source>
</evidence>
<dbReference type="EMBL" id="CAEUNJ010000033">
    <property type="protein sequence ID" value="CAB4371569.1"/>
    <property type="molecule type" value="Genomic_DNA"/>
</dbReference>
<evidence type="ECO:0000313" key="2">
    <source>
        <dbReference type="EMBL" id="CAB4371569.1"/>
    </source>
</evidence>
<evidence type="ECO:0000313" key="9">
    <source>
        <dbReference type="EMBL" id="CAB5076179.1"/>
    </source>
</evidence>
<gene>
    <name evidence="3" type="ORF">UFOPK1762_00607</name>
    <name evidence="4" type="ORF">UFOPK1906_00529</name>
    <name evidence="5" type="ORF">UFOPK2624_00523</name>
    <name evidence="6" type="ORF">UFOPK2969_00322</name>
    <name evidence="7" type="ORF">UFOPK3010_00811</name>
    <name evidence="1" type="ORF">UFOPK3331_01309</name>
    <name evidence="8" type="ORF">UFOPK3785_01151</name>
    <name evidence="2" type="ORF">UFOPK4201_00913</name>
    <name evidence="9" type="ORF">UFOPK4371_00673</name>
</gene>
<proteinExistence type="predicted"/>
<evidence type="ECO:0000313" key="1">
    <source>
        <dbReference type="EMBL" id="CAB4344021.1"/>
    </source>
</evidence>
<dbReference type="EMBL" id="CAFBRD010000026">
    <property type="protein sequence ID" value="CAB5076179.1"/>
    <property type="molecule type" value="Genomic_DNA"/>
</dbReference>
<dbReference type="EMBL" id="CAEZVC010000021">
    <property type="protein sequence ID" value="CAB4618120.1"/>
    <property type="molecule type" value="Genomic_DNA"/>
</dbReference>
<evidence type="ECO:0000313" key="5">
    <source>
        <dbReference type="EMBL" id="CAB4700657.1"/>
    </source>
</evidence>
<name>A0A6J6HXZ1_9ZZZZ</name>